<dbReference type="PANTHER" id="PTHR30329">
    <property type="entry name" value="STATOR ELEMENT OF FLAGELLAR MOTOR COMPLEX"/>
    <property type="match status" value="1"/>
</dbReference>
<accession>A0A831W7S8</accession>
<evidence type="ECO:0000259" key="4">
    <source>
        <dbReference type="PROSITE" id="PS51123"/>
    </source>
</evidence>
<protein>
    <submittedName>
        <fullName evidence="5">Peptidoglycan -binding protein</fullName>
    </submittedName>
</protein>
<evidence type="ECO:0000256" key="2">
    <source>
        <dbReference type="SAM" id="Coils"/>
    </source>
</evidence>
<evidence type="ECO:0000313" key="5">
    <source>
        <dbReference type="EMBL" id="HEB96861.1"/>
    </source>
</evidence>
<organism evidence="5">
    <name type="scientific">Sedimenticola thiotaurini</name>
    <dbReference type="NCBI Taxonomy" id="1543721"/>
    <lineage>
        <taxon>Bacteria</taxon>
        <taxon>Pseudomonadati</taxon>
        <taxon>Pseudomonadota</taxon>
        <taxon>Gammaproteobacteria</taxon>
        <taxon>Chromatiales</taxon>
        <taxon>Sedimenticolaceae</taxon>
        <taxon>Sedimenticola</taxon>
    </lineage>
</organism>
<feature type="domain" description="OmpA-like" evidence="4">
    <location>
        <begin position="299"/>
        <end position="425"/>
    </location>
</feature>
<dbReference type="InterPro" id="IPR006665">
    <property type="entry name" value="OmpA-like"/>
</dbReference>
<proteinExistence type="predicted"/>
<dbReference type="Proteomes" id="UP000886251">
    <property type="component" value="Unassembled WGS sequence"/>
</dbReference>
<keyword evidence="1 3" id="KW-0472">Membrane</keyword>
<dbReference type="InterPro" id="IPR050330">
    <property type="entry name" value="Bact_OuterMem_StrucFunc"/>
</dbReference>
<evidence type="ECO:0000256" key="1">
    <source>
        <dbReference type="PROSITE-ProRule" id="PRU00473"/>
    </source>
</evidence>
<keyword evidence="3" id="KW-1133">Transmembrane helix</keyword>
<dbReference type="Gene3D" id="3.30.1330.60">
    <property type="entry name" value="OmpA-like domain"/>
    <property type="match status" value="1"/>
</dbReference>
<gene>
    <name evidence="5" type="ORF">ENI96_10585</name>
</gene>
<reference evidence="5" key="1">
    <citation type="journal article" date="2020" name="mSystems">
        <title>Genome- and Community-Level Interaction Insights into Carbon Utilization and Element Cycling Functions of Hydrothermarchaeota in Hydrothermal Sediment.</title>
        <authorList>
            <person name="Zhou Z."/>
            <person name="Liu Y."/>
            <person name="Xu W."/>
            <person name="Pan J."/>
            <person name="Luo Z.H."/>
            <person name="Li M."/>
        </authorList>
    </citation>
    <scope>NUCLEOTIDE SEQUENCE [LARGE SCALE GENOMIC DNA]</scope>
    <source>
        <strain evidence="5">HyVt-443</strain>
    </source>
</reference>
<feature type="coiled-coil region" evidence="2">
    <location>
        <begin position="117"/>
        <end position="235"/>
    </location>
</feature>
<dbReference type="CDD" id="cd07185">
    <property type="entry name" value="OmpA_C-like"/>
    <property type="match status" value="1"/>
</dbReference>
<dbReference type="InterPro" id="IPR036737">
    <property type="entry name" value="OmpA-like_sf"/>
</dbReference>
<name>A0A831W7S8_9GAMM</name>
<dbReference type="GO" id="GO:0016020">
    <property type="term" value="C:membrane"/>
    <property type="evidence" value="ECO:0007669"/>
    <property type="project" value="UniProtKB-UniRule"/>
</dbReference>
<keyword evidence="2" id="KW-0175">Coiled coil</keyword>
<dbReference type="PANTHER" id="PTHR30329:SF21">
    <property type="entry name" value="LIPOPROTEIN YIAD-RELATED"/>
    <property type="match status" value="1"/>
</dbReference>
<comment type="caution">
    <text evidence="5">The sequence shown here is derived from an EMBL/GenBank/DDBJ whole genome shotgun (WGS) entry which is preliminary data.</text>
</comment>
<sequence length="425" mass="48224">MLASRRRLRTAINIWPGYVDALSALLMLVIFTLLIFTLAQVFLAETLSNRESELDELNARLAEITSLLGSEKERSRQLQDKVGHLSEQYSLSLEKQYELYGEVERLNKTVAADREKIELQLRTLASLQQDIDALRKLRRSLEADVARLGTSLAASQGQVGVLRDRSKALQAKLADAEERTLLAQQEIDRRDIRIQELFAITRSDKEALEQEKELTTKAQAQVALLNRQITALRKQLTVIARALQLKELESAEQEVKIGELSKRLNILLAKQVNELKKYRSEFFGRLREVLADNPNIRVVGDRFVFPSELLFESGSATLGEAGKRELSKLARTLREIAAHIPPEVSWILRVDGHTDRQPIHTDQFPSNWELSTARAVSVVRYLISQGIPADRLAATGFGEFHPVDPGDTPEAYQRNRRIEFKLTDR</sequence>
<keyword evidence="3" id="KW-0812">Transmembrane</keyword>
<dbReference type="PROSITE" id="PS51123">
    <property type="entry name" value="OMPA_2"/>
    <property type="match status" value="1"/>
</dbReference>
<feature type="transmembrane region" description="Helical" evidence="3">
    <location>
        <begin position="21"/>
        <end position="43"/>
    </location>
</feature>
<evidence type="ECO:0000256" key="3">
    <source>
        <dbReference type="SAM" id="Phobius"/>
    </source>
</evidence>
<dbReference type="AlphaFoldDB" id="A0A831W7S8"/>
<feature type="coiled-coil region" evidence="2">
    <location>
        <begin position="47"/>
        <end position="74"/>
    </location>
</feature>
<dbReference type="SUPFAM" id="SSF103088">
    <property type="entry name" value="OmpA-like"/>
    <property type="match status" value="1"/>
</dbReference>
<dbReference type="EMBL" id="DRKP01000123">
    <property type="protein sequence ID" value="HEB96861.1"/>
    <property type="molecule type" value="Genomic_DNA"/>
</dbReference>
<dbReference type="Pfam" id="PF00691">
    <property type="entry name" value="OmpA"/>
    <property type="match status" value="1"/>
</dbReference>
<dbReference type="NCBIfam" id="NF006543">
    <property type="entry name" value="PRK09039.1-2"/>
    <property type="match status" value="1"/>
</dbReference>